<feature type="signal peptide" evidence="2">
    <location>
        <begin position="1"/>
        <end position="25"/>
    </location>
</feature>
<evidence type="ECO:0000256" key="1">
    <source>
        <dbReference type="SAM" id="Phobius"/>
    </source>
</evidence>
<feature type="chain" id="PRO_5022081363" evidence="2">
    <location>
        <begin position="26"/>
        <end position="274"/>
    </location>
</feature>
<dbReference type="AlphaFoldDB" id="A0A518DCZ7"/>
<keyword evidence="2" id="KW-0732">Signal</keyword>
<keyword evidence="4" id="KW-1185">Reference proteome</keyword>
<dbReference type="KEGG" id="pnd:Pla175_27470"/>
<evidence type="ECO:0000256" key="2">
    <source>
        <dbReference type="SAM" id="SignalP"/>
    </source>
</evidence>
<gene>
    <name evidence="3" type="ORF">Pla175_27470</name>
</gene>
<evidence type="ECO:0000313" key="4">
    <source>
        <dbReference type="Proteomes" id="UP000317429"/>
    </source>
</evidence>
<dbReference type="Proteomes" id="UP000317429">
    <property type="component" value="Chromosome"/>
</dbReference>
<keyword evidence="1" id="KW-1133">Transmembrane helix</keyword>
<evidence type="ECO:0000313" key="3">
    <source>
        <dbReference type="EMBL" id="QDU89358.1"/>
    </source>
</evidence>
<keyword evidence="1" id="KW-0472">Membrane</keyword>
<proteinExistence type="predicted"/>
<protein>
    <submittedName>
        <fullName evidence="3">Uncharacterized protein</fullName>
    </submittedName>
</protein>
<dbReference type="RefSeq" id="WP_145285718.1">
    <property type="nucleotide sequence ID" value="NZ_CP036291.1"/>
</dbReference>
<accession>A0A518DCZ7</accession>
<feature type="transmembrane region" description="Helical" evidence="1">
    <location>
        <begin position="248"/>
        <end position="266"/>
    </location>
</feature>
<keyword evidence="1" id="KW-0812">Transmembrane</keyword>
<dbReference type="EMBL" id="CP036291">
    <property type="protein sequence ID" value="QDU89358.1"/>
    <property type="molecule type" value="Genomic_DNA"/>
</dbReference>
<sequence precursor="true">MRYLVVFSCSIVAAAAMTGSTLASIAVQSQDGKIYSVATTGGSAGLATEIGSFTDVGPSTATKVSPNSLANYQGSFFRSDFAPTSGVNTLYKGNSAFLTPLDGSASNNEFAAGGMLGSEYHYIDAASNLRKVDVTAGVPTSTLVADLGTLGDFGDLAFGNGVLYVSHGTGVNQKLSVFDTLGNLLTSYDKDRYAGLAFDHGILYGVTGGASLLYEIVLGGADTFIAAVATAGGTAIFGTDAASAVPEVSSLLVWGSLLIPVGLSAGRRYRRRLA</sequence>
<name>A0A518DCZ7_9BACT</name>
<reference evidence="3 4" key="1">
    <citation type="submission" date="2019-02" db="EMBL/GenBank/DDBJ databases">
        <title>Deep-cultivation of Planctomycetes and their phenomic and genomic characterization uncovers novel biology.</title>
        <authorList>
            <person name="Wiegand S."/>
            <person name="Jogler M."/>
            <person name="Boedeker C."/>
            <person name="Pinto D."/>
            <person name="Vollmers J."/>
            <person name="Rivas-Marin E."/>
            <person name="Kohn T."/>
            <person name="Peeters S.H."/>
            <person name="Heuer A."/>
            <person name="Rast P."/>
            <person name="Oberbeckmann S."/>
            <person name="Bunk B."/>
            <person name="Jeske O."/>
            <person name="Meyerdierks A."/>
            <person name="Storesund J.E."/>
            <person name="Kallscheuer N."/>
            <person name="Luecker S."/>
            <person name="Lage O.M."/>
            <person name="Pohl T."/>
            <person name="Merkel B.J."/>
            <person name="Hornburger P."/>
            <person name="Mueller R.-W."/>
            <person name="Bruemmer F."/>
            <person name="Labrenz M."/>
            <person name="Spormann A.M."/>
            <person name="Op den Camp H."/>
            <person name="Overmann J."/>
            <person name="Amann R."/>
            <person name="Jetten M.S.M."/>
            <person name="Mascher T."/>
            <person name="Medema M.H."/>
            <person name="Devos D.P."/>
            <person name="Kaster A.-K."/>
            <person name="Ovreas L."/>
            <person name="Rohde M."/>
            <person name="Galperin M.Y."/>
            <person name="Jogler C."/>
        </authorList>
    </citation>
    <scope>NUCLEOTIDE SEQUENCE [LARGE SCALE GENOMIC DNA]</scope>
    <source>
        <strain evidence="3 4">Pla175</strain>
    </source>
</reference>
<organism evidence="3 4">
    <name type="scientific">Pirellulimonas nuda</name>
    <dbReference type="NCBI Taxonomy" id="2528009"/>
    <lineage>
        <taxon>Bacteria</taxon>
        <taxon>Pseudomonadati</taxon>
        <taxon>Planctomycetota</taxon>
        <taxon>Planctomycetia</taxon>
        <taxon>Pirellulales</taxon>
        <taxon>Lacipirellulaceae</taxon>
        <taxon>Pirellulimonas</taxon>
    </lineage>
</organism>